<dbReference type="Pfam" id="PF02687">
    <property type="entry name" value="FtsX"/>
    <property type="match status" value="1"/>
</dbReference>
<evidence type="ECO:0000313" key="11">
    <source>
        <dbReference type="Proteomes" id="UP001596414"/>
    </source>
</evidence>
<feature type="domain" description="MacB-like periplasmic core" evidence="9">
    <location>
        <begin position="25"/>
        <end position="231"/>
    </location>
</feature>
<dbReference type="RefSeq" id="WP_267637912.1">
    <property type="nucleotide sequence ID" value="NZ_JAODIY010000011.1"/>
</dbReference>
<reference evidence="10 11" key="1">
    <citation type="journal article" date="2014" name="Int. J. Syst. Evol. Microbiol.">
        <title>Complete genome sequence of Corynebacterium casei LMG S-19264T (=DSM 44701T), isolated from a smear-ripened cheese.</title>
        <authorList>
            <consortium name="US DOE Joint Genome Institute (JGI-PGF)"/>
            <person name="Walter F."/>
            <person name="Albersmeier A."/>
            <person name="Kalinowski J."/>
            <person name="Ruckert C."/>
        </authorList>
    </citation>
    <scope>NUCLEOTIDE SEQUENCE [LARGE SCALE GENOMIC DNA]</scope>
    <source>
        <strain evidence="10 11">CGMCC 4.7215</strain>
    </source>
</reference>
<evidence type="ECO:0000259" key="8">
    <source>
        <dbReference type="Pfam" id="PF02687"/>
    </source>
</evidence>
<feature type="transmembrane region" description="Helical" evidence="7">
    <location>
        <begin position="267"/>
        <end position="290"/>
    </location>
</feature>
<protein>
    <submittedName>
        <fullName evidence="10">ABC transporter permease</fullName>
    </submittedName>
</protein>
<dbReference type="InterPro" id="IPR050250">
    <property type="entry name" value="Macrolide_Exporter_MacB"/>
</dbReference>
<dbReference type="Pfam" id="PF12704">
    <property type="entry name" value="MacB_PCD"/>
    <property type="match status" value="1"/>
</dbReference>
<comment type="similarity">
    <text evidence="6">Belongs to the ABC-4 integral membrane protein family.</text>
</comment>
<keyword evidence="4 7" id="KW-1133">Transmembrane helix</keyword>
<sequence length="393" mass="42299">MSWLRRYFPRTYMAQRNLQRAKGRTALAVLTVAVGVLAVGGLGVFGLAFEENQTQNLGDIANQVRVEAPGQSSFAIGDGDPPELSEKRLNQIKRIAGNAETTVIRQVDRKRVQPGEKMTSPTRVLGVTNPKATYNVVRGEIPENWESGVIIDTQSATIFELDIGDPITIDGRLQEVTAVVEQPGGRFSVERTSAAALVPLDLVRSTTNPYRGVVIHAKNSFAAGEIATELKSELNGPLSENEQTFEVSSRQDDIESIDQQFTSTNTFLLGVGTISLIIAGISIGNLQLMSARERREEIGVLRAVGYGRTDILAIILIEAVIMGLLAAICGVGLTVGAGMLINNLLLAAPLAFQPDTVIYLGVAFAFGVVICVLAGLYPAWRASRERPVEALRG</sequence>
<comment type="subcellular location">
    <subcellularLocation>
        <location evidence="1">Cell membrane</location>
        <topology evidence="1">Multi-pass membrane protein</topology>
    </subcellularLocation>
</comment>
<feature type="domain" description="ABC3 transporter permease C-terminal" evidence="8">
    <location>
        <begin position="271"/>
        <end position="385"/>
    </location>
</feature>
<feature type="transmembrane region" description="Helical" evidence="7">
    <location>
        <begin position="311"/>
        <end position="337"/>
    </location>
</feature>
<evidence type="ECO:0000313" key="10">
    <source>
        <dbReference type="EMBL" id="MFC7127448.1"/>
    </source>
</evidence>
<dbReference type="AlphaFoldDB" id="A0ABD5X885"/>
<keyword evidence="3 7" id="KW-0812">Transmembrane</keyword>
<evidence type="ECO:0000256" key="3">
    <source>
        <dbReference type="ARBA" id="ARBA00022692"/>
    </source>
</evidence>
<evidence type="ECO:0000259" key="9">
    <source>
        <dbReference type="Pfam" id="PF12704"/>
    </source>
</evidence>
<name>A0ABD5X885_9EURY</name>
<proteinExistence type="inferred from homology"/>
<feature type="transmembrane region" description="Helical" evidence="7">
    <location>
        <begin position="26"/>
        <end position="49"/>
    </location>
</feature>
<keyword evidence="2" id="KW-1003">Cell membrane</keyword>
<dbReference type="InterPro" id="IPR025857">
    <property type="entry name" value="MacB_PCD"/>
</dbReference>
<keyword evidence="5 7" id="KW-0472">Membrane</keyword>
<accession>A0ABD5X885</accession>
<evidence type="ECO:0000256" key="2">
    <source>
        <dbReference type="ARBA" id="ARBA00022475"/>
    </source>
</evidence>
<organism evidence="10 11">
    <name type="scientific">Halovenus rubra</name>
    <dbReference type="NCBI Taxonomy" id="869890"/>
    <lineage>
        <taxon>Archaea</taxon>
        <taxon>Methanobacteriati</taxon>
        <taxon>Methanobacteriota</taxon>
        <taxon>Stenosarchaea group</taxon>
        <taxon>Halobacteria</taxon>
        <taxon>Halobacteriales</taxon>
        <taxon>Haloarculaceae</taxon>
        <taxon>Halovenus</taxon>
    </lineage>
</organism>
<dbReference type="PANTHER" id="PTHR30572">
    <property type="entry name" value="MEMBRANE COMPONENT OF TRANSPORTER-RELATED"/>
    <property type="match status" value="1"/>
</dbReference>
<feature type="transmembrane region" description="Helical" evidence="7">
    <location>
        <begin position="357"/>
        <end position="377"/>
    </location>
</feature>
<comment type="caution">
    <text evidence="10">The sequence shown here is derived from an EMBL/GenBank/DDBJ whole genome shotgun (WGS) entry which is preliminary data.</text>
</comment>
<gene>
    <name evidence="10" type="ORF">ACFQJ7_15725</name>
</gene>
<evidence type="ECO:0000256" key="1">
    <source>
        <dbReference type="ARBA" id="ARBA00004651"/>
    </source>
</evidence>
<dbReference type="InterPro" id="IPR003838">
    <property type="entry name" value="ABC3_permease_C"/>
</dbReference>
<dbReference type="PANTHER" id="PTHR30572:SF4">
    <property type="entry name" value="ABC TRANSPORTER PERMEASE YTRF"/>
    <property type="match status" value="1"/>
</dbReference>
<dbReference type="EMBL" id="JBHSZQ010000050">
    <property type="protein sequence ID" value="MFC7127448.1"/>
    <property type="molecule type" value="Genomic_DNA"/>
</dbReference>
<dbReference type="Proteomes" id="UP001596414">
    <property type="component" value="Unassembled WGS sequence"/>
</dbReference>
<evidence type="ECO:0000256" key="6">
    <source>
        <dbReference type="ARBA" id="ARBA00038076"/>
    </source>
</evidence>
<evidence type="ECO:0000256" key="7">
    <source>
        <dbReference type="SAM" id="Phobius"/>
    </source>
</evidence>
<evidence type="ECO:0000256" key="4">
    <source>
        <dbReference type="ARBA" id="ARBA00022989"/>
    </source>
</evidence>
<dbReference type="GO" id="GO:0005886">
    <property type="term" value="C:plasma membrane"/>
    <property type="evidence" value="ECO:0007669"/>
    <property type="project" value="UniProtKB-SubCell"/>
</dbReference>
<evidence type="ECO:0000256" key="5">
    <source>
        <dbReference type="ARBA" id="ARBA00023136"/>
    </source>
</evidence>